<name>A0A2L2TB20_9HYPO</name>
<evidence type="ECO:0000256" key="1">
    <source>
        <dbReference type="ARBA" id="ARBA00004123"/>
    </source>
</evidence>
<keyword evidence="4" id="KW-0804">Transcription</keyword>
<reference evidence="8" key="1">
    <citation type="submission" date="2014-10" db="EMBL/GenBank/DDBJ databases">
        <authorList>
            <person name="King R."/>
        </authorList>
    </citation>
    <scope>NUCLEOTIDE SEQUENCE [LARGE SCALE GENOMIC DNA]</scope>
    <source>
        <strain evidence="8">A3/5</strain>
    </source>
</reference>
<dbReference type="GO" id="GO:0000976">
    <property type="term" value="F:transcription cis-regulatory region binding"/>
    <property type="evidence" value="ECO:0007669"/>
    <property type="project" value="TreeGrafter"/>
</dbReference>
<keyword evidence="5" id="KW-0539">Nucleus</keyword>
<dbReference type="CDD" id="cd00067">
    <property type="entry name" value="GAL4"/>
    <property type="match status" value="1"/>
</dbReference>
<evidence type="ECO:0000256" key="4">
    <source>
        <dbReference type="ARBA" id="ARBA00023163"/>
    </source>
</evidence>
<sequence length="585" mass="66386">MSPSDDRCSPMPLLKTCQTCFHLKIRCEKTQDSNLCDRCLRLGKTCIFNQARRRQNVNRQRQYRERLGVKSALDKSSKSPGNRQQQARGNEGDQDILNRDESLDPFEQGILTFDQGQQLLEIFRCRFIPYFPFVLFPSYSSVEELNSQHPYACLAMLAAASYNDVATQVALGNLFKQIVAVRMVEGDFNQLDLLQGLLIHVAWAHYQPKPKRYIQHLHLITSIISDLRLDRPRKPKLWSAEGGRYQNKPDWQPDEMRALAGAYYLSSSSSIILQKSRQVFNTTYLLACCEHLASLNQYPTDKFLPYVIQVQALIENIEDLVCKTAPTDNGLQFFTESQEITQQCSNIKSTLPFPLSESPPLLLQIHILELMLSQSSPRGTAFGLDKFQNPFQDETTLNEWLSTSMSATRSLIGVILVMPQGEEVAMSNMGWIMMNCALNLAVRLDLIAARGSVSGFTQYLRRFLDMKHTLRQLVLRFEAVPGTDAPPDHPFHSIVKRIRRLENWYLSQVAQQKAESTSSISPSSGSQPSISLSDHTSGMPASLPLSYQNWNMSGGSEWYQNPDLDISTFLFADPIDFPINFAWTS</sequence>
<dbReference type="InterPro" id="IPR001138">
    <property type="entry name" value="Zn2Cys6_DnaBD"/>
</dbReference>
<keyword evidence="2" id="KW-0805">Transcription regulation</keyword>
<evidence type="ECO:0000256" key="5">
    <source>
        <dbReference type="ARBA" id="ARBA00023242"/>
    </source>
</evidence>
<evidence type="ECO:0000256" key="2">
    <source>
        <dbReference type="ARBA" id="ARBA00023015"/>
    </source>
</evidence>
<dbReference type="PANTHER" id="PTHR31845:SF10">
    <property type="entry name" value="ZN(II)2CYS6 TRANSCRIPTION FACTOR (EUROFUNG)"/>
    <property type="match status" value="1"/>
</dbReference>
<dbReference type="STRING" id="56646.A0A2L2TB20"/>
<evidence type="ECO:0008006" key="9">
    <source>
        <dbReference type="Google" id="ProtNLM"/>
    </source>
</evidence>
<feature type="compositionally biased region" description="Low complexity" evidence="6">
    <location>
        <begin position="516"/>
        <end position="533"/>
    </location>
</feature>
<feature type="compositionally biased region" description="Polar residues" evidence="6">
    <location>
        <begin position="78"/>
        <end position="88"/>
    </location>
</feature>
<dbReference type="EMBL" id="LN649230">
    <property type="protein sequence ID" value="CEI61527.1"/>
    <property type="molecule type" value="Genomic_DNA"/>
</dbReference>
<dbReference type="GO" id="GO:0008270">
    <property type="term" value="F:zinc ion binding"/>
    <property type="evidence" value="ECO:0007669"/>
    <property type="project" value="InterPro"/>
</dbReference>
<accession>A0A2L2TB20</accession>
<keyword evidence="3" id="KW-0238">DNA-binding</keyword>
<dbReference type="GO" id="GO:0005634">
    <property type="term" value="C:nucleus"/>
    <property type="evidence" value="ECO:0007669"/>
    <property type="project" value="UniProtKB-SubCell"/>
</dbReference>
<feature type="region of interest" description="Disordered" evidence="6">
    <location>
        <begin position="69"/>
        <end position="98"/>
    </location>
</feature>
<dbReference type="Gene3D" id="4.10.240.10">
    <property type="entry name" value="Zn(2)-C6 fungal-type DNA-binding domain"/>
    <property type="match status" value="1"/>
</dbReference>
<dbReference type="SUPFAM" id="SSF57701">
    <property type="entry name" value="Zn2/Cys6 DNA-binding domain"/>
    <property type="match status" value="1"/>
</dbReference>
<organism evidence="7 8">
    <name type="scientific">Fusarium venenatum</name>
    <dbReference type="NCBI Taxonomy" id="56646"/>
    <lineage>
        <taxon>Eukaryota</taxon>
        <taxon>Fungi</taxon>
        <taxon>Dikarya</taxon>
        <taxon>Ascomycota</taxon>
        <taxon>Pezizomycotina</taxon>
        <taxon>Sordariomycetes</taxon>
        <taxon>Hypocreomycetidae</taxon>
        <taxon>Hypocreales</taxon>
        <taxon>Nectriaceae</taxon>
        <taxon>Fusarium</taxon>
    </lineage>
</organism>
<comment type="subcellular location">
    <subcellularLocation>
        <location evidence="1">Nucleus</location>
    </subcellularLocation>
</comment>
<proteinExistence type="predicted"/>
<dbReference type="InterPro" id="IPR036864">
    <property type="entry name" value="Zn2-C6_fun-type_DNA-bd_sf"/>
</dbReference>
<dbReference type="PANTHER" id="PTHR31845">
    <property type="entry name" value="FINGER DOMAIN PROTEIN, PUTATIVE-RELATED"/>
    <property type="match status" value="1"/>
</dbReference>
<evidence type="ECO:0000313" key="8">
    <source>
        <dbReference type="Proteomes" id="UP000245910"/>
    </source>
</evidence>
<dbReference type="InterPro" id="IPR051089">
    <property type="entry name" value="prtT"/>
</dbReference>
<evidence type="ECO:0000313" key="7">
    <source>
        <dbReference type="EMBL" id="CEI61527.1"/>
    </source>
</evidence>
<keyword evidence="8" id="KW-1185">Reference proteome</keyword>
<evidence type="ECO:0000256" key="6">
    <source>
        <dbReference type="SAM" id="MobiDB-lite"/>
    </source>
</evidence>
<feature type="region of interest" description="Disordered" evidence="6">
    <location>
        <begin position="515"/>
        <end position="537"/>
    </location>
</feature>
<evidence type="ECO:0000256" key="3">
    <source>
        <dbReference type="ARBA" id="ARBA00023125"/>
    </source>
</evidence>
<dbReference type="Proteomes" id="UP000245910">
    <property type="component" value="Chromosome II"/>
</dbReference>
<dbReference type="GO" id="GO:0000981">
    <property type="term" value="F:DNA-binding transcription factor activity, RNA polymerase II-specific"/>
    <property type="evidence" value="ECO:0007669"/>
    <property type="project" value="InterPro"/>
</dbReference>
<dbReference type="AlphaFoldDB" id="A0A2L2TB20"/>
<protein>
    <recommendedName>
        <fullName evidence="9">Zn(2)-C6 fungal-type domain-containing protein</fullName>
    </recommendedName>
</protein>